<evidence type="ECO:0000256" key="1">
    <source>
        <dbReference type="SAM" id="SignalP"/>
    </source>
</evidence>
<dbReference type="Proteomes" id="UP000438429">
    <property type="component" value="Unassembled WGS sequence"/>
</dbReference>
<protein>
    <submittedName>
        <fullName evidence="2">Uncharacterized protein</fullName>
    </submittedName>
</protein>
<name>A0A6A4RYD6_SCOMX</name>
<gene>
    <name evidence="2" type="ORF">F2P81_021946</name>
</gene>
<proteinExistence type="predicted"/>
<feature type="chain" id="PRO_5025690372" evidence="1">
    <location>
        <begin position="21"/>
        <end position="177"/>
    </location>
</feature>
<evidence type="ECO:0000313" key="3">
    <source>
        <dbReference type="Proteomes" id="UP000438429"/>
    </source>
</evidence>
<dbReference type="AlphaFoldDB" id="A0A6A4RYD6"/>
<keyword evidence="1" id="KW-0732">Signal</keyword>
<evidence type="ECO:0000313" key="2">
    <source>
        <dbReference type="EMBL" id="KAF0025065.1"/>
    </source>
</evidence>
<reference evidence="2 3" key="1">
    <citation type="submission" date="2019-06" db="EMBL/GenBank/DDBJ databases">
        <title>Draft genomes of female and male turbot (Scophthalmus maximus).</title>
        <authorList>
            <person name="Xu H."/>
            <person name="Xu X.-W."/>
            <person name="Shao C."/>
            <person name="Chen S."/>
        </authorList>
    </citation>
    <scope>NUCLEOTIDE SEQUENCE [LARGE SCALE GENOMIC DNA]</scope>
    <source>
        <strain evidence="2">Ysfricsl-2016a</strain>
        <tissue evidence="2">Blood</tissue>
    </source>
</reference>
<sequence length="177" mass="20270">MPFLLTFYIMIDMNVVCAHAHMVPHNATAFIFARTTSQEKRYSERFSDSNWMIVSWYHYPLNIITGIMTTFKIPYRAEIQTLITNPVSSKVSRENWPETCTPHHQHTLTCPPDHMEPDSQATDACQALKTDVNTENAAGLRVCYSEPRAMNQIAHVILCLEDGVSACCYRLLCYDFT</sequence>
<dbReference type="EMBL" id="VEVO01000020">
    <property type="protein sequence ID" value="KAF0025065.1"/>
    <property type="molecule type" value="Genomic_DNA"/>
</dbReference>
<feature type="signal peptide" evidence="1">
    <location>
        <begin position="1"/>
        <end position="20"/>
    </location>
</feature>
<accession>A0A6A4RYD6</accession>
<comment type="caution">
    <text evidence="2">The sequence shown here is derived from an EMBL/GenBank/DDBJ whole genome shotgun (WGS) entry which is preliminary data.</text>
</comment>
<organism evidence="2 3">
    <name type="scientific">Scophthalmus maximus</name>
    <name type="common">Turbot</name>
    <name type="synonym">Psetta maxima</name>
    <dbReference type="NCBI Taxonomy" id="52904"/>
    <lineage>
        <taxon>Eukaryota</taxon>
        <taxon>Metazoa</taxon>
        <taxon>Chordata</taxon>
        <taxon>Craniata</taxon>
        <taxon>Vertebrata</taxon>
        <taxon>Euteleostomi</taxon>
        <taxon>Actinopterygii</taxon>
        <taxon>Neopterygii</taxon>
        <taxon>Teleostei</taxon>
        <taxon>Neoteleostei</taxon>
        <taxon>Acanthomorphata</taxon>
        <taxon>Carangaria</taxon>
        <taxon>Pleuronectiformes</taxon>
        <taxon>Pleuronectoidei</taxon>
        <taxon>Scophthalmidae</taxon>
        <taxon>Scophthalmus</taxon>
    </lineage>
</organism>